<sequence length="1487" mass="166351">MTVAAAAEEPSQRPLTDKDIIRLAQYHHCQTGFSLPPYLLSPSSHDSLLSYLKSRSSSPSPSKQVSEYVIALLSLISLSPTTPSLCSLLASLLISYTQIFNSCKIPSDSDSLKTIQLFGTLLRYLHVKEVKSVVDSILSGVTRVITVDEAQVFDLLPVCFDLLRREGKASEIDFVNSAIDRVLSCEWNKALLTKMVSLAKEFSFLDKGRKSELVEKVFVGIKLIDLQDLPSLVYQLLVLASKGFCKREVIGGVVGYFGSKAETRVASVVRQIEGTVLLHVNFAVKQDPSLGQEVVALVKSDLRAFNHFTVAVLFSVARVRKFGESSLGMLRTALLTAYNDYRLSKDCKWLPVELKEESFLHAKLVEKSLLRAVSECRYGREHVVPSVIQFGFMLLESVEEGRSNEFGDSKGVLGIEKLSIQILGTLFEVHDMTRNEIIEQCKFRILSLKCAKSKPIVRLLGYLVQRYSLIMLEFVHHLKELLDYFTFMEGHISCFLVSAVIPLIKFSRDLQDYTILVIRKAMFRREDTVRVAATKVITDLILAEKLAKRDSSFTFQDSASQASSSQQTEMSCIVRGNLFTELNGLLQRCLYQQARVKEVVYDGLVKLVLIDPSSGGHVLDFLMPHFLRFFGQDTDFQLGITSCIRVEGDKFTIEEPLDRLLFCVSWILLLQQQNSSDRPSDAAWPCFGFSLSQDNESIAVNNNVWVHSNFVWQQQVGRNLSHEAYSSALVKIRSFLLGKKLGDIVGQSQDTVSASLEEDKRKSYCLIILGIVQVLLNYIIVDLEKQPEGKKGSVRKEIVDLIDLYESLEKDVGKSKQSNVGKRVRFSACNDTDLGNTSINEEREKVPFLATSSIYQLFLLSFKLYSSKSVGTQSGSQDHSHSSPAKTEKSIFSFTLHVCVGHINSSLCMKEENPLKPLVCGDMKVLGPPLLKVVYLLKPEPPLATGQTNKEKKGRKDVDGRKQCLHLALLSLKELLNIYSSGSGLTGLLEDLLAVPASEDATLEECREASKIEDPLIKSIEIFMAKIMKPMITDFIAQNSNDVEEAKTIIFNCTVQILCDIMLKLGNNLPDKFKQRHGSWAHQICRSCETSNTTVAKSVLKLAISFTTSPGDLCIAVEVAQELQNIMGLDKSDTLEVSESYMVINQSTSASVTSCILQSIDSAIVDMDWATKKLKNFYVVSQKNIHLSDDTESTVGSVLEEALYSMAESTVRILSSFVLMNLKESQAAQFLRLAVRFYKQLAQIVKLRIAPKGCKQILPSLKFQKLVELTCKSLTVPLYPFLSEMQKVKVVQAVITLMFLRIQKREVLLLFQIQEQQESVSHNSKGIINKIKQENKCIPDLIFQIEDCERYLIQLSKVTKLNLLRHAKRSTARDFKIIEDSDPPAGGEDGGNQEEETETQNNNIGEDDLRQESDDDGSEEMLSPRNASSVSSPGLDSDKTIAAATEEDDEEEQEQDEGEEESGDNRPKKMARKSWVVEDSDEDSETF</sequence>
<dbReference type="Pfam" id="PF14679">
    <property type="entry name" value="FANCI_HD1"/>
    <property type="match status" value="1"/>
</dbReference>
<dbReference type="InterPro" id="IPR029308">
    <property type="entry name" value="FANCI_S1"/>
</dbReference>
<dbReference type="ExpressionAtlas" id="Q9FH23">
    <property type="expression patterns" value="baseline and differential"/>
</dbReference>
<evidence type="ECO:0000259" key="5">
    <source>
        <dbReference type="Pfam" id="PF14679"/>
    </source>
</evidence>
<dbReference type="Pfam" id="PF14678">
    <property type="entry name" value="FANCI_S4"/>
    <property type="match status" value="1"/>
</dbReference>
<feature type="domain" description="FANCI solenoid 1" evidence="2">
    <location>
        <begin position="133"/>
        <end position="285"/>
    </location>
</feature>
<evidence type="ECO:0000259" key="6">
    <source>
        <dbReference type="Pfam" id="PF14680"/>
    </source>
</evidence>
<dbReference type="InterPro" id="IPR029315">
    <property type="entry name" value="FANCI_S2"/>
</dbReference>
<evidence type="ECO:0000259" key="3">
    <source>
        <dbReference type="Pfam" id="PF14676"/>
    </source>
</evidence>
<dbReference type="Pfam" id="PF14680">
    <property type="entry name" value="FANCI_HD2"/>
    <property type="match status" value="1"/>
</dbReference>
<dbReference type="GO" id="GO:0006281">
    <property type="term" value="P:DNA repair"/>
    <property type="evidence" value="ECO:0007669"/>
    <property type="project" value="InterPro"/>
</dbReference>
<feature type="compositionally biased region" description="Acidic residues" evidence="1">
    <location>
        <begin position="1445"/>
        <end position="1462"/>
    </location>
</feature>
<dbReference type="Pfam" id="PF14676">
    <property type="entry name" value="FANCI_S2"/>
    <property type="match status" value="1"/>
</dbReference>
<feature type="domain" description="FANCI solenoid 2" evidence="3">
    <location>
        <begin position="383"/>
        <end position="536"/>
    </location>
</feature>
<evidence type="ECO:0000256" key="1">
    <source>
        <dbReference type="SAM" id="MobiDB-lite"/>
    </source>
</evidence>
<dbReference type="InterPro" id="IPR029314">
    <property type="entry name" value="FANCI_S4"/>
</dbReference>
<protein>
    <recommendedName>
        <fullName evidence="8">Fanconi anemia group I-like protein</fullName>
    </recommendedName>
</protein>
<feature type="domain" description="FANCI helical" evidence="6">
    <location>
        <begin position="556"/>
        <end position="811"/>
    </location>
</feature>
<proteinExistence type="predicted"/>
<name>Q9FH23_ARATH</name>
<organism evidence="7">
    <name type="scientific">Arabidopsis thaliana</name>
    <name type="common">Mouse-ear cress</name>
    <dbReference type="NCBI Taxonomy" id="3702"/>
    <lineage>
        <taxon>Eukaryota</taxon>
        <taxon>Viridiplantae</taxon>
        <taxon>Streptophyta</taxon>
        <taxon>Embryophyta</taxon>
        <taxon>Tracheophyta</taxon>
        <taxon>Spermatophyta</taxon>
        <taxon>Magnoliopsida</taxon>
        <taxon>eudicotyledons</taxon>
        <taxon>Gunneridae</taxon>
        <taxon>Pentapetalae</taxon>
        <taxon>rosids</taxon>
        <taxon>malvids</taxon>
        <taxon>Brassicales</taxon>
        <taxon>Brassicaceae</taxon>
        <taxon>Camelineae</taxon>
        <taxon>Arabidopsis</taxon>
    </lineage>
</organism>
<evidence type="ECO:0000259" key="2">
    <source>
        <dbReference type="Pfam" id="PF14675"/>
    </source>
</evidence>
<reference evidence="7" key="1">
    <citation type="journal article" date="2000" name="DNA Res.">
        <title>Structural analysis of Arabidopsis thaliana chromosome 5. X. Sequence features of the regions of 3,076,755 bp covered by sixty P1 and TAC clones.</title>
        <authorList>
            <person name="Sato S."/>
            <person name="Nakamura Y."/>
            <person name="Kaneko T."/>
            <person name="Katoh T."/>
            <person name="Asamizu E."/>
            <person name="Kotani H."/>
            <person name="Tabata S."/>
        </authorList>
    </citation>
    <scope>NUCLEOTIDE SEQUENCE [LARGE SCALE GENOMIC DNA]</scope>
</reference>
<evidence type="ECO:0000259" key="4">
    <source>
        <dbReference type="Pfam" id="PF14678"/>
    </source>
</evidence>
<dbReference type="InterPro" id="IPR029310">
    <property type="entry name" value="FANCI_HD1"/>
</dbReference>
<dbReference type="PANTHER" id="PTHR21818">
    <property type="entry name" value="BC025462 PROTEIN"/>
    <property type="match status" value="1"/>
</dbReference>
<feature type="region of interest" description="Disordered" evidence="1">
    <location>
        <begin position="1375"/>
        <end position="1487"/>
    </location>
</feature>
<dbReference type="Pfam" id="PF14675">
    <property type="entry name" value="FANCI_S1"/>
    <property type="match status" value="1"/>
</dbReference>
<feature type="compositionally biased region" description="Acidic residues" evidence="1">
    <location>
        <begin position="1478"/>
        <end position="1487"/>
    </location>
</feature>
<evidence type="ECO:0008006" key="8">
    <source>
        <dbReference type="Google" id="ProtNLM"/>
    </source>
</evidence>
<accession>Q9FH23</accession>
<dbReference type="InterPro" id="IPR029312">
    <property type="entry name" value="FANCI_HD2"/>
</dbReference>
<feature type="domain" description="FANCI helical" evidence="5">
    <location>
        <begin position="289"/>
        <end position="369"/>
    </location>
</feature>
<evidence type="ECO:0000313" key="7">
    <source>
        <dbReference type="EMBL" id="BAB10093.1"/>
    </source>
</evidence>
<dbReference type="InterPro" id="IPR026171">
    <property type="entry name" value="FANCI"/>
</dbReference>
<dbReference type="EMBL" id="AB023028">
    <property type="protein sequence ID" value="BAB10093.1"/>
    <property type="molecule type" value="Genomic_DNA"/>
</dbReference>
<feature type="compositionally biased region" description="Polar residues" evidence="1">
    <location>
        <begin position="1425"/>
        <end position="1434"/>
    </location>
</feature>
<dbReference type="PANTHER" id="PTHR21818:SF0">
    <property type="entry name" value="FANCONI ANEMIA GROUP I PROTEIN"/>
    <property type="match status" value="1"/>
</dbReference>
<feature type="domain" description="FANCI solenoid 4" evidence="4">
    <location>
        <begin position="1116"/>
        <end position="1380"/>
    </location>
</feature>
<reference key="2">
    <citation type="journal article" date="2000" name="Nature">
        <title>Sequence and analysis of chromosome 5 of the plant Arabidopsis thaliana.</title>
        <authorList>
            <consortium name="Kazusa DNA Research Institute"/>
            <consortium name="Cold Spring Harbor and Washington University in St Louis Sequencing Consortium"/>
            <consortium name="European Union Arabidopsis Genome Sequencing Consortium"/>
            <person name="Tabata S."/>
            <person name="Kaneko T."/>
            <person name="Nakamura Y."/>
            <person name="Kotani H."/>
            <person name="Kato T."/>
            <person name="Asamizu E."/>
            <person name="Miyajima N."/>
            <person name="Sasamoto S."/>
            <person name="Kimura T."/>
            <person name="Hosouchi T."/>
            <person name="Kawashima K."/>
            <person name="Kohara M."/>
            <person name="Matsumoto M."/>
            <person name="Matsuno A."/>
            <person name="Muraki A."/>
            <person name="Nakayama S."/>
            <person name="Nakazaki N."/>
            <person name="Naruo K."/>
            <person name="Okumura S."/>
            <person name="Shinpo S."/>
            <person name="Takeuchi C."/>
            <person name="Wada T."/>
            <person name="Watanabe A."/>
            <person name="Yamada M."/>
            <person name="Yasuda M."/>
            <person name="Sato S."/>
            <person name="de la Bastide M."/>
            <person name="Huang E."/>
            <person name="Spiegel L."/>
            <person name="Gnoj L."/>
            <person name="O'Shaughnessy A."/>
            <person name="Preston R."/>
            <person name="Habermann K."/>
            <person name="Murray J."/>
            <person name="Johnson D."/>
            <person name="Rohlfing T."/>
            <person name="Nelson J."/>
            <person name="Stoneking T."/>
            <person name="Pepin K."/>
            <person name="Spieth J."/>
            <person name="Sekhon M."/>
            <person name="Armstrong J."/>
            <person name="Becker M."/>
            <person name="Belter E."/>
            <person name="Cordum H."/>
            <person name="Cordes M."/>
            <person name="Courtney L."/>
            <person name="Courtney W."/>
            <person name="Dante M."/>
            <person name="Du H."/>
            <person name="Edwards J."/>
            <person name="Fryman J."/>
            <person name="Haakensen B."/>
            <person name="Lamar E."/>
            <person name="Latreille P."/>
            <person name="Leonard S."/>
            <person name="Meyer R."/>
            <person name="Mulvaney E."/>
            <person name="Ozersky P."/>
            <person name="Riley A."/>
            <person name="Strowmatt C."/>
            <person name="Wagner-McPherson C."/>
            <person name="Wollam A."/>
            <person name="Yoakum M."/>
            <person name="Bell M."/>
            <person name="Dedhia N."/>
            <person name="Parnell L."/>
            <person name="Shah R."/>
            <person name="Rodriguez M."/>
            <person name="See L.H."/>
            <person name="Vil D."/>
            <person name="Baker J."/>
            <person name="Kirchoff K."/>
            <person name="Toth K."/>
            <person name="King L."/>
            <person name="Bahret A."/>
            <person name="Miller B."/>
            <person name="Marra M."/>
            <person name="Martienssen R."/>
            <person name="McCombie W.R."/>
            <person name="Wilson R.K."/>
            <person name="Murphy G."/>
            <person name="Bancroft I."/>
            <person name="Volckaert G."/>
            <person name="Wambutt R."/>
            <person name="Dusterhoft A."/>
            <person name="Stiekema W."/>
            <person name="Pohl T."/>
            <person name="Entian K.D."/>
            <person name="Terryn N."/>
            <person name="Hartley N."/>
            <person name="Bent E."/>
            <person name="Johnson S."/>
            <person name="Langham S.A."/>
            <person name="McCullagh B."/>
            <person name="Robben J."/>
            <person name="Grymonprez B."/>
            <person name="Zimmermann W."/>
            <person name="Ramsperger U."/>
            <person name="Wedler H."/>
            <person name="Balke K."/>
            <person name="Wedler E."/>
            <person name="Peters S."/>
            <person name="van Staveren M."/>
            <person name="Dirkse W."/>
            <person name="Mooijman P."/>
            <person name="Lankhorst R.K."/>
            <person name="Weitzenegger T."/>
            <person name="Bothe G."/>
            <person name="Rose M."/>
            <person name="Hauf J."/>
            <person name="Berneiser S."/>
            <person name="Hempel S."/>
            <person name="Feldpausch M."/>
            <person name="Lamberth S."/>
            <person name="Villarroel R."/>
            <person name="Gielen J."/>
            <person name="Ardiles W."/>
            <person name="Bents O."/>
            <person name="Lemcke K."/>
            <person name="Kolesov G."/>
            <person name="Mayer K."/>
            <person name="Rudd S."/>
            <person name="Schoof H."/>
            <person name="Schueller C."/>
            <person name="Zaccaria P."/>
            <person name="Mewes H.W."/>
            <person name="Bevan M."/>
            <person name="Fransz P."/>
        </authorList>
    </citation>
    <scope>NUCLEOTIDE SEQUENCE [LARGE SCALE GENOMIC DNA]</scope>
    <source>
        <strain>cv. Columbia</strain>
    </source>
</reference>